<reference evidence="3 4" key="1">
    <citation type="journal article" date="2020" name="ISME J.">
        <title>Uncovering the hidden diversity of litter-decomposition mechanisms in mushroom-forming fungi.</title>
        <authorList>
            <person name="Floudas D."/>
            <person name="Bentzer J."/>
            <person name="Ahren D."/>
            <person name="Johansson T."/>
            <person name="Persson P."/>
            <person name="Tunlid A."/>
        </authorList>
    </citation>
    <scope>NUCLEOTIDE SEQUENCE [LARGE SCALE GENOMIC DNA]</scope>
    <source>
        <strain evidence="3 4">CBS 406.79</strain>
    </source>
</reference>
<evidence type="ECO:0000256" key="2">
    <source>
        <dbReference type="SAM" id="Phobius"/>
    </source>
</evidence>
<dbReference type="Proteomes" id="UP000518752">
    <property type="component" value="Unassembled WGS sequence"/>
</dbReference>
<evidence type="ECO:0000256" key="1">
    <source>
        <dbReference type="SAM" id="MobiDB-lite"/>
    </source>
</evidence>
<keyword evidence="2" id="KW-0812">Transmembrane</keyword>
<dbReference type="AlphaFoldDB" id="A0A8H5G1C8"/>
<evidence type="ECO:0000313" key="4">
    <source>
        <dbReference type="Proteomes" id="UP000518752"/>
    </source>
</evidence>
<keyword evidence="4" id="KW-1185">Reference proteome</keyword>
<gene>
    <name evidence="3" type="ORF">D9757_012570</name>
</gene>
<organism evidence="3 4">
    <name type="scientific">Collybiopsis confluens</name>
    <dbReference type="NCBI Taxonomy" id="2823264"/>
    <lineage>
        <taxon>Eukaryota</taxon>
        <taxon>Fungi</taxon>
        <taxon>Dikarya</taxon>
        <taxon>Basidiomycota</taxon>
        <taxon>Agaricomycotina</taxon>
        <taxon>Agaricomycetes</taxon>
        <taxon>Agaricomycetidae</taxon>
        <taxon>Agaricales</taxon>
        <taxon>Marasmiineae</taxon>
        <taxon>Omphalotaceae</taxon>
        <taxon>Collybiopsis</taxon>
    </lineage>
</organism>
<accession>A0A8H5G1C8</accession>
<keyword evidence="2" id="KW-1133">Transmembrane helix</keyword>
<feature type="transmembrane region" description="Helical" evidence="2">
    <location>
        <begin position="468"/>
        <end position="493"/>
    </location>
</feature>
<dbReference type="InterPro" id="IPR043502">
    <property type="entry name" value="DNA/RNA_pol_sf"/>
</dbReference>
<sequence>MFNAHQFNYVPHRPAIVVPALPRIGTDSFAAMREGQQTLQGVIDEFKNGGYTADTAREVIRQYTRALLSNFRTGQSWQDAIAPWIDAVDDHAQRINNAGREGATRTSAAGATANGGPPPIPHQSRPQTFPPGTNQPGGATQVTPRQWRDIVGLPDSNPRPSVAPVQTQSNVTAAGQRRSRAGSPADEDEETDEDDTSKRPHKRQKQDESTFGWAADAFIQQSLLSAKHLSIRSQIENYELDLDTAINNLLRSGCNPIFPKKQWRAVLQDQYINLSEVFAHISALHKSDSTPTSSSKLAEALELTTLVKRAPSKDVADQNSWRQAWRPTIDAIIFAFPDRYKEVVKYEQHILQLFDDHIPEIHPNILQYDVAVRQLIGTRSDLLYEDFEHAACRRLKSLYLATTGVLFAAGKKGSGSNQSVRSKNKAGQVVTTGMPTKEESSSGSWDESSKRRYVDWRACFGNSGSPRAWASVMGLVVWIAIFVLHIIFLGCYVDDVFGVAEEGDTEVYEPYATSMPTDQARFLRLLDYLGLSHRRAKQLSGEILTVIGFLLDPNRLTATLPSESKDELVRQVRSFANSRRRTLHEWQQMAGWMNWSFNVYPLMRPALSNVYEKMSGKSNPSAQIFVNKAVTTDLLWFAEHVERSSGMFFFANLDWDPSTESDLIIYGDACLDGLGFWVPSCNAGFSGNTDPASEMGPIIFYWEALTVLSALTWVSAQPSYTVLILSPSSTPCPPDPNTIPSSQHQSTSSHNITSTYG</sequence>
<keyword evidence="2" id="KW-0472">Membrane</keyword>
<comment type="caution">
    <text evidence="3">The sequence shown here is derived from an EMBL/GenBank/DDBJ whole genome shotgun (WGS) entry which is preliminary data.</text>
</comment>
<feature type="compositionally biased region" description="Polar residues" evidence="1">
    <location>
        <begin position="164"/>
        <end position="173"/>
    </location>
</feature>
<feature type="region of interest" description="Disordered" evidence="1">
    <location>
        <begin position="734"/>
        <end position="757"/>
    </location>
</feature>
<dbReference type="EMBL" id="JAACJN010000246">
    <property type="protein sequence ID" value="KAF5356493.1"/>
    <property type="molecule type" value="Genomic_DNA"/>
</dbReference>
<dbReference type="PANTHER" id="PTHR33050:SF7">
    <property type="entry name" value="RIBONUCLEASE H"/>
    <property type="match status" value="1"/>
</dbReference>
<feature type="compositionally biased region" description="Polar residues" evidence="1">
    <location>
        <begin position="738"/>
        <end position="757"/>
    </location>
</feature>
<dbReference type="InterPro" id="IPR052055">
    <property type="entry name" value="Hepadnavirus_pol/RT"/>
</dbReference>
<feature type="compositionally biased region" description="Acidic residues" evidence="1">
    <location>
        <begin position="185"/>
        <end position="195"/>
    </location>
</feature>
<name>A0A8H5G1C8_9AGAR</name>
<feature type="compositionally biased region" description="Low complexity" evidence="1">
    <location>
        <begin position="100"/>
        <end position="115"/>
    </location>
</feature>
<proteinExistence type="predicted"/>
<feature type="region of interest" description="Disordered" evidence="1">
    <location>
        <begin position="100"/>
        <end position="209"/>
    </location>
</feature>
<dbReference type="SUPFAM" id="SSF56672">
    <property type="entry name" value="DNA/RNA polymerases"/>
    <property type="match status" value="1"/>
</dbReference>
<evidence type="ECO:0000313" key="3">
    <source>
        <dbReference type="EMBL" id="KAF5356493.1"/>
    </source>
</evidence>
<dbReference type="OrthoDB" id="2355984at2759"/>
<feature type="compositionally biased region" description="Polar residues" evidence="1">
    <location>
        <begin position="124"/>
        <end position="144"/>
    </location>
</feature>
<feature type="region of interest" description="Disordered" evidence="1">
    <location>
        <begin position="413"/>
        <end position="446"/>
    </location>
</feature>
<protein>
    <submittedName>
        <fullName evidence="3">Uncharacterized protein</fullName>
    </submittedName>
</protein>
<dbReference type="PANTHER" id="PTHR33050">
    <property type="entry name" value="REVERSE TRANSCRIPTASE DOMAIN-CONTAINING PROTEIN"/>
    <property type="match status" value="1"/>
</dbReference>